<comment type="catalytic activity">
    <reaction evidence="6">
        <text>a 2'-deoxyadenosine in DNA + S-adenosyl-L-methionine = an N(6)-methyl-2'-deoxyadenosine in DNA + S-adenosyl-L-homocysteine + H(+)</text>
        <dbReference type="Rhea" id="RHEA:15197"/>
        <dbReference type="Rhea" id="RHEA-COMP:12418"/>
        <dbReference type="Rhea" id="RHEA-COMP:12419"/>
        <dbReference type="ChEBI" id="CHEBI:15378"/>
        <dbReference type="ChEBI" id="CHEBI:57856"/>
        <dbReference type="ChEBI" id="CHEBI:59789"/>
        <dbReference type="ChEBI" id="CHEBI:90615"/>
        <dbReference type="ChEBI" id="CHEBI:90616"/>
        <dbReference type="EC" id="2.1.1.72"/>
    </reaction>
</comment>
<proteinExistence type="inferred from homology"/>
<dbReference type="PRINTS" id="PR00507">
    <property type="entry name" value="N12N6MTFRASE"/>
</dbReference>
<keyword evidence="3 8" id="KW-0489">Methyltransferase</keyword>
<dbReference type="RefSeq" id="WP_114795557.1">
    <property type="nucleotide sequence ID" value="NZ_QQZY01000002.1"/>
</dbReference>
<accession>A0A7M2Z004</accession>
<evidence type="ECO:0000256" key="4">
    <source>
        <dbReference type="ARBA" id="ARBA00022679"/>
    </source>
</evidence>
<evidence type="ECO:0000256" key="2">
    <source>
        <dbReference type="ARBA" id="ARBA00011900"/>
    </source>
</evidence>
<reference evidence="8 9" key="1">
    <citation type="submission" date="2018-07" db="EMBL/GenBank/DDBJ databases">
        <title>High-quality-draft genome sequence of Gaiella occulta.</title>
        <authorList>
            <person name="Severino R."/>
            <person name="Froufe H.J.C."/>
            <person name="Rainey F.A."/>
            <person name="Barroso C."/>
            <person name="Albuquerque L."/>
            <person name="Lobo-Da-Cunha A."/>
            <person name="Da Costa M.S."/>
            <person name="Egas C."/>
        </authorList>
    </citation>
    <scope>NUCLEOTIDE SEQUENCE [LARGE SCALE GENOMIC DNA]</scope>
    <source>
        <strain evidence="8 9">F2-233</strain>
    </source>
</reference>
<dbReference type="InterPro" id="IPR050953">
    <property type="entry name" value="N4_N6_ade-DNA_methylase"/>
</dbReference>
<dbReference type="InterPro" id="IPR029063">
    <property type="entry name" value="SAM-dependent_MTases_sf"/>
</dbReference>
<dbReference type="InterPro" id="IPR011639">
    <property type="entry name" value="MethylTrfase_TaqI-like_dom"/>
</dbReference>
<evidence type="ECO:0000256" key="5">
    <source>
        <dbReference type="ARBA" id="ARBA00022691"/>
    </source>
</evidence>
<keyword evidence="4" id="KW-0808">Transferase</keyword>
<keyword evidence="9" id="KW-1185">Reference proteome</keyword>
<evidence type="ECO:0000256" key="6">
    <source>
        <dbReference type="ARBA" id="ARBA00047942"/>
    </source>
</evidence>
<protein>
    <recommendedName>
        <fullName evidence="2">site-specific DNA-methyltransferase (adenine-specific)</fullName>
        <ecNumber evidence="2">2.1.1.72</ecNumber>
    </recommendedName>
</protein>
<dbReference type="SUPFAM" id="SSF53335">
    <property type="entry name" value="S-adenosyl-L-methionine-dependent methyltransferases"/>
    <property type="match status" value="1"/>
</dbReference>
<dbReference type="GO" id="GO:0003676">
    <property type="term" value="F:nucleic acid binding"/>
    <property type="evidence" value="ECO:0007669"/>
    <property type="project" value="InterPro"/>
</dbReference>
<dbReference type="InterPro" id="IPR002052">
    <property type="entry name" value="DNA_methylase_N6_adenine_CS"/>
</dbReference>
<evidence type="ECO:0000313" key="9">
    <source>
        <dbReference type="Proteomes" id="UP000254134"/>
    </source>
</evidence>
<comment type="similarity">
    <text evidence="1">Belongs to the N(4)/N(6)-methyltransferase family.</text>
</comment>
<dbReference type="GO" id="GO:0032259">
    <property type="term" value="P:methylation"/>
    <property type="evidence" value="ECO:0007669"/>
    <property type="project" value="UniProtKB-KW"/>
</dbReference>
<sequence>MSGQATFALRGRNPDVLTCIANLSNDEVFTPPEFANRMLDTLAEAWEAGNGGANIWADSRVRFLDPCTKSGVFLREITSRLTKGLAQEIPDLPARVDHILTRQVFGIGITHLTSLLARRSVYCSKHANGKHSIARSFRSDDGNIWFKRMEHTWQDGKCVYCGASQKTLDRGEGLETHAYAFIHTDDIMARVTELFGGDMQFDVIIGNPPYQLDDGGYGTSAAPIYQLFVEKALALDPRYAVFVTPSRWMAGGKGLDKYRERMLSDRRMRRIVDYPKLYEGFPGVKIRGGISYFLWDREHNGPCEIQTIWDGKPTGPAVARYLDAYDVLVRRNEAVPILEKIRAKGEPTLDRRVSSQKPFGLRTFFHGKPDPKNIKNPVKLFGSQKVSYVKRSDIPTNVEWIDKWKVLMTRVQGTSAAIETKFLSKPIIAAPGTACTESYLVAGHFDSEDEAKNYATYLRTRFVRFLVSLRKSTQDAPKHVYAFVPDLPLDQEWTDAKLYKRYGLTQDEIAFIESQVAEHDRELFDEAAPDDDE</sequence>
<dbReference type="PANTHER" id="PTHR33841">
    <property type="entry name" value="DNA METHYLTRANSFERASE YEEA-RELATED"/>
    <property type="match status" value="1"/>
</dbReference>
<reference evidence="9" key="2">
    <citation type="journal article" date="2019" name="MicrobiologyOpen">
        <title>High-quality draft genome sequence of Gaiella occulta isolated from a 150 meter deep mineral water borehole and comparison with the genome sequences of other deep-branching lineages of the phylum Actinobacteria.</title>
        <authorList>
            <person name="Severino R."/>
            <person name="Froufe H.J.C."/>
            <person name="Barroso C."/>
            <person name="Albuquerque L."/>
            <person name="Lobo-da-Cunha A."/>
            <person name="da Costa M.S."/>
            <person name="Egas C."/>
        </authorList>
    </citation>
    <scope>NUCLEOTIDE SEQUENCE [LARGE SCALE GENOMIC DNA]</scope>
    <source>
        <strain evidence="9">F2-233</strain>
    </source>
</reference>
<evidence type="ECO:0000256" key="1">
    <source>
        <dbReference type="ARBA" id="ARBA00006594"/>
    </source>
</evidence>
<feature type="domain" description="Type II methyltransferase M.TaqI-like" evidence="7">
    <location>
        <begin position="103"/>
        <end position="280"/>
    </location>
</feature>
<evidence type="ECO:0000256" key="3">
    <source>
        <dbReference type="ARBA" id="ARBA00022603"/>
    </source>
</evidence>
<comment type="caution">
    <text evidence="8">The sequence shown here is derived from an EMBL/GenBank/DDBJ whole genome shotgun (WGS) entry which is preliminary data.</text>
</comment>
<evidence type="ECO:0000259" key="7">
    <source>
        <dbReference type="Pfam" id="PF07669"/>
    </source>
</evidence>
<dbReference type="PROSITE" id="PS00092">
    <property type="entry name" value="N6_MTASE"/>
    <property type="match status" value="1"/>
</dbReference>
<dbReference type="OrthoDB" id="9782445at2"/>
<dbReference type="AlphaFoldDB" id="A0A7M2Z004"/>
<dbReference type="EC" id="2.1.1.72" evidence="2"/>
<gene>
    <name evidence="8" type="ORF">Gocc_1142</name>
</gene>
<dbReference type="Gene3D" id="3.40.50.150">
    <property type="entry name" value="Vaccinia Virus protein VP39"/>
    <property type="match status" value="1"/>
</dbReference>
<organism evidence="8 9">
    <name type="scientific">Gaiella occulta</name>
    <dbReference type="NCBI Taxonomy" id="1002870"/>
    <lineage>
        <taxon>Bacteria</taxon>
        <taxon>Bacillati</taxon>
        <taxon>Actinomycetota</taxon>
        <taxon>Thermoleophilia</taxon>
        <taxon>Gaiellales</taxon>
        <taxon>Gaiellaceae</taxon>
        <taxon>Gaiella</taxon>
    </lineage>
</organism>
<dbReference type="Proteomes" id="UP000254134">
    <property type="component" value="Unassembled WGS sequence"/>
</dbReference>
<dbReference type="GO" id="GO:0009007">
    <property type="term" value="F:site-specific DNA-methyltransferase (adenine-specific) activity"/>
    <property type="evidence" value="ECO:0007669"/>
    <property type="project" value="UniProtKB-EC"/>
</dbReference>
<evidence type="ECO:0000313" key="8">
    <source>
        <dbReference type="EMBL" id="RDI75344.1"/>
    </source>
</evidence>
<dbReference type="PANTHER" id="PTHR33841:SF5">
    <property type="entry name" value="DNA METHYLASE (MODIFICATION METHYLASE) (METHYLTRANSFERASE)-RELATED"/>
    <property type="match status" value="1"/>
</dbReference>
<name>A0A7M2Z004_9ACTN</name>
<keyword evidence="5" id="KW-0949">S-adenosyl-L-methionine</keyword>
<dbReference type="EMBL" id="QQZY01000002">
    <property type="protein sequence ID" value="RDI75344.1"/>
    <property type="molecule type" value="Genomic_DNA"/>
</dbReference>
<dbReference type="GO" id="GO:0006304">
    <property type="term" value="P:DNA modification"/>
    <property type="evidence" value="ECO:0007669"/>
    <property type="project" value="InterPro"/>
</dbReference>
<dbReference type="Pfam" id="PF07669">
    <property type="entry name" value="Eco57I"/>
    <property type="match status" value="1"/>
</dbReference>